<dbReference type="Proteomes" id="UP000199199">
    <property type="component" value="Unassembled WGS sequence"/>
</dbReference>
<dbReference type="PANTHER" id="PTHR34293">
    <property type="entry name" value="HTH-TYPE TRANSCRIPTIONAL REGULATOR TRMBL2"/>
    <property type="match status" value="1"/>
</dbReference>
<proteinExistence type="inferred from homology"/>
<dbReference type="OrthoDB" id="96194at2157"/>
<dbReference type="InterPro" id="IPR036390">
    <property type="entry name" value="WH_DNA-bd_sf"/>
</dbReference>
<comment type="similarity">
    <text evidence="1">Belongs to the transcriptional regulator TrmB family.</text>
</comment>
<dbReference type="Gene3D" id="1.10.10.10">
    <property type="entry name" value="Winged helix-like DNA-binding domain superfamily/Winged helix DNA-binding domain"/>
    <property type="match status" value="1"/>
</dbReference>
<name>A0A1I6TKI9_9EURY</name>
<dbReference type="AlphaFoldDB" id="A0A1I6TKI9"/>
<dbReference type="InterPro" id="IPR036388">
    <property type="entry name" value="WH-like_DNA-bd_sf"/>
</dbReference>
<dbReference type="PANTHER" id="PTHR34293:SF1">
    <property type="entry name" value="HTH-TYPE TRANSCRIPTIONAL REGULATOR TRMBL2"/>
    <property type="match status" value="1"/>
</dbReference>
<dbReference type="InterPro" id="IPR002831">
    <property type="entry name" value="Tscrpt_reg_TrmB_N"/>
</dbReference>
<evidence type="ECO:0000313" key="5">
    <source>
        <dbReference type="Proteomes" id="UP000199199"/>
    </source>
</evidence>
<organism evidence="4 5">
    <name type="scientific">Halostagnicola kamekurae</name>
    <dbReference type="NCBI Taxonomy" id="619731"/>
    <lineage>
        <taxon>Archaea</taxon>
        <taxon>Methanobacteriati</taxon>
        <taxon>Methanobacteriota</taxon>
        <taxon>Stenosarchaea group</taxon>
        <taxon>Halobacteria</taxon>
        <taxon>Halobacteriales</taxon>
        <taxon>Natrialbaceae</taxon>
        <taxon>Halostagnicola</taxon>
    </lineage>
</organism>
<evidence type="ECO:0000259" key="2">
    <source>
        <dbReference type="Pfam" id="PF01978"/>
    </source>
</evidence>
<evidence type="ECO:0000313" key="4">
    <source>
        <dbReference type="EMBL" id="SFS89651.1"/>
    </source>
</evidence>
<feature type="domain" description="Transcription regulator TrmB C-terminal" evidence="3">
    <location>
        <begin position="111"/>
        <end position="354"/>
    </location>
</feature>
<dbReference type="InterPro" id="IPR051797">
    <property type="entry name" value="TrmB-like"/>
</dbReference>
<dbReference type="EMBL" id="FOZS01000003">
    <property type="protein sequence ID" value="SFS89651.1"/>
    <property type="molecule type" value="Genomic_DNA"/>
</dbReference>
<evidence type="ECO:0000256" key="1">
    <source>
        <dbReference type="ARBA" id="ARBA00007287"/>
    </source>
</evidence>
<feature type="domain" description="Transcription regulator TrmB N-terminal" evidence="2">
    <location>
        <begin position="10"/>
        <end position="67"/>
    </location>
</feature>
<accession>A0A1I6TKI9</accession>
<dbReference type="InterPro" id="IPR021586">
    <property type="entry name" value="Tscrpt_reg_TrmB_C"/>
</dbReference>
<dbReference type="Gene3D" id="3.30.870.10">
    <property type="entry name" value="Endonuclease Chain A"/>
    <property type="match status" value="1"/>
</dbReference>
<reference evidence="5" key="1">
    <citation type="submission" date="2016-10" db="EMBL/GenBank/DDBJ databases">
        <authorList>
            <person name="Varghese N."/>
            <person name="Submissions S."/>
        </authorList>
    </citation>
    <scope>NUCLEOTIDE SEQUENCE [LARGE SCALE GENOMIC DNA]</scope>
    <source>
        <strain evidence="5">DSM 22427</strain>
    </source>
</reference>
<protein>
    <submittedName>
        <fullName evidence="4">Sugar-specific transcriptional regulator TrmB</fullName>
    </submittedName>
</protein>
<dbReference type="Gene3D" id="2.30.30.690">
    <property type="match status" value="1"/>
</dbReference>
<dbReference type="SUPFAM" id="SSF46785">
    <property type="entry name" value="Winged helix' DNA-binding domain"/>
    <property type="match status" value="1"/>
</dbReference>
<dbReference type="SUPFAM" id="SSF56024">
    <property type="entry name" value="Phospholipase D/nuclease"/>
    <property type="match status" value="1"/>
</dbReference>
<evidence type="ECO:0000259" key="3">
    <source>
        <dbReference type="Pfam" id="PF11495"/>
    </source>
</evidence>
<dbReference type="Pfam" id="PF01978">
    <property type="entry name" value="TrmB"/>
    <property type="match status" value="1"/>
</dbReference>
<dbReference type="Pfam" id="PF11495">
    <property type="entry name" value="Regulator_TrmB"/>
    <property type="match status" value="1"/>
</dbReference>
<dbReference type="RefSeq" id="WP_092905909.1">
    <property type="nucleotide sequence ID" value="NZ_FOZS01000003.1"/>
</dbReference>
<keyword evidence="5" id="KW-1185">Reference proteome</keyword>
<sequence length="357" mass="39649">MNGDQLADTLEDAGLSPYQADAFVTLLERGSASATDIAKASSVPDARIYDVLRDLEEDGYIETYEQDSLHARAHDPSDVLSDLRSRADQFNTAADEIEERWSRPALEDHKVSIVKRLDTVLARTDELIRSAEDQVKIAVTIGQFDELADALAAAYERGVNVKVCLSTMDEEASLPTDEAFERTCTEARYRKLPSPFVALIDRSWACFSPHGRSTDQYSIIVNDLTYAYVFHWYFLTGLWEFHETVYSERRDGEPITYVDMRQCVRDIEPLLEDGAAIEATVHGFETDTGREVTLEGTVTDATYAGINAADERETTISQLAGKVSITLETDGGTYTVGGWSALLEDIEATRITIGSLE</sequence>
<gene>
    <name evidence="4" type="ORF">SAMN04488556_3184</name>
</gene>
<dbReference type="SUPFAM" id="SSF159071">
    <property type="entry name" value="TrmB C-terminal domain-like"/>
    <property type="match status" value="1"/>
</dbReference>